<evidence type="ECO:0000256" key="1">
    <source>
        <dbReference type="SAM" id="MobiDB-lite"/>
    </source>
</evidence>
<accession>A0ABQ7FW65</accession>
<evidence type="ECO:0000313" key="2">
    <source>
        <dbReference type="EMBL" id="KAF5826541.1"/>
    </source>
</evidence>
<evidence type="ECO:0008006" key="4">
    <source>
        <dbReference type="Google" id="ProtNLM"/>
    </source>
</evidence>
<feature type="region of interest" description="Disordered" evidence="1">
    <location>
        <begin position="1"/>
        <end position="42"/>
    </location>
</feature>
<evidence type="ECO:0000313" key="3">
    <source>
        <dbReference type="Proteomes" id="UP000815325"/>
    </source>
</evidence>
<comment type="caution">
    <text evidence="2">The sequence shown here is derived from an EMBL/GenBank/DDBJ whole genome shotgun (WGS) entry which is preliminary data.</text>
</comment>
<keyword evidence="3" id="KW-1185">Reference proteome</keyword>
<dbReference type="EMBL" id="MU070848">
    <property type="protein sequence ID" value="KAF5826541.1"/>
    <property type="molecule type" value="Genomic_DNA"/>
</dbReference>
<sequence>MQFKAGHKIEQPSAEGTDVENAVLQAGSSSQSKAHDDPPCNQTESAAGLLTLTCKFPHLLIGPAATVLLLCSSNSSSSGGSGWACRHERRATSQCASTTR</sequence>
<reference evidence="2" key="1">
    <citation type="submission" date="2017-08" db="EMBL/GenBank/DDBJ databases">
        <authorList>
            <person name="Polle J.E."/>
            <person name="Barry K."/>
            <person name="Cushman J."/>
            <person name="Schmutz J."/>
            <person name="Tran D."/>
            <person name="Hathwaick L.T."/>
            <person name="Yim W.C."/>
            <person name="Jenkins J."/>
            <person name="Mckie-Krisberg Z.M."/>
            <person name="Prochnik S."/>
            <person name="Lindquist E."/>
            <person name="Dockter R.B."/>
            <person name="Adam C."/>
            <person name="Molina H."/>
            <person name="Bunkerborg J."/>
            <person name="Jin E."/>
            <person name="Buchheim M."/>
            <person name="Magnuson J."/>
        </authorList>
    </citation>
    <scope>NUCLEOTIDE SEQUENCE</scope>
    <source>
        <strain evidence="2">CCAP 19/18</strain>
    </source>
</reference>
<gene>
    <name evidence="2" type="ORF">DUNSADRAFT_2787</name>
</gene>
<name>A0ABQ7FW65_DUNSA</name>
<protein>
    <recommendedName>
        <fullName evidence="4">Encoded protein</fullName>
    </recommendedName>
</protein>
<proteinExistence type="predicted"/>
<organism evidence="2 3">
    <name type="scientific">Dunaliella salina</name>
    <name type="common">Green alga</name>
    <name type="synonym">Protococcus salinus</name>
    <dbReference type="NCBI Taxonomy" id="3046"/>
    <lineage>
        <taxon>Eukaryota</taxon>
        <taxon>Viridiplantae</taxon>
        <taxon>Chlorophyta</taxon>
        <taxon>core chlorophytes</taxon>
        <taxon>Chlorophyceae</taxon>
        <taxon>CS clade</taxon>
        <taxon>Chlamydomonadales</taxon>
        <taxon>Dunaliellaceae</taxon>
        <taxon>Dunaliella</taxon>
    </lineage>
</organism>
<feature type="region of interest" description="Disordered" evidence="1">
    <location>
        <begin position="78"/>
        <end position="100"/>
    </location>
</feature>
<dbReference type="Proteomes" id="UP000815325">
    <property type="component" value="Unassembled WGS sequence"/>
</dbReference>